<gene>
    <name evidence="1" type="ORF">G3M70_13880</name>
</gene>
<dbReference type="AlphaFoldDB" id="A0A7T0BXU7"/>
<proteinExistence type="predicted"/>
<accession>A0A7T0BXU7</accession>
<dbReference type="InterPro" id="IPR011989">
    <property type="entry name" value="ARM-like"/>
</dbReference>
<sequence>MKHKNILFPILLAVVLVFSINPVLQAEPTVGASLKKLRSHCLEVLKNALASDEAFIRSGAVRAAGESGDPKVLPVLLKGTHDFFPTTRQFALQGLRKVSEQEAVRNALNLLNDSNVWVQATALEIIGELGNQSMRPKVQPLLEAPDPMVRLGSSYALYSLGDASQLDVLLKAADGGDAVQRYQAITYLGKINIPITRSHLVKLLEEDQDDEIKIYCLKALDDHAEIEQLLVLEKLLKHTNPRIRKQAVMVMGHLPAQAALSRVAPLCVDKDPMVQVVSAMAASRLKSPKCDEVFKMAVQHGDYGVRSVAARILGDLKRPDSAKLLVYGLNDSNSRVRTAAVRAVGKIGSPKLLPLLLQMLDDSAVVIRAYAAGYLLKMLRPDTKPSLPHSSPN</sequence>
<dbReference type="EMBL" id="CP048685">
    <property type="protein sequence ID" value="QPJ62904.1"/>
    <property type="molecule type" value="Genomic_DNA"/>
</dbReference>
<dbReference type="PANTHER" id="PTHR12697:SF38">
    <property type="entry name" value="PBS LYASE HEAT DOMAIN PROTEIN REPEAT-CONTAINING PROTEIN"/>
    <property type="match status" value="1"/>
</dbReference>
<dbReference type="InterPro" id="IPR004155">
    <property type="entry name" value="PBS_lyase_HEAT"/>
</dbReference>
<dbReference type="Gene3D" id="1.25.10.10">
    <property type="entry name" value="Leucine-rich Repeat Variant"/>
    <property type="match status" value="3"/>
</dbReference>
<dbReference type="PANTHER" id="PTHR12697">
    <property type="entry name" value="PBS LYASE HEAT-LIKE PROTEIN"/>
    <property type="match status" value="1"/>
</dbReference>
<dbReference type="SUPFAM" id="SSF48371">
    <property type="entry name" value="ARM repeat"/>
    <property type="match status" value="1"/>
</dbReference>
<dbReference type="KEGG" id="nli:G3M70_13880"/>
<protein>
    <submittedName>
        <fullName evidence="1">HEAT repeat domain-containing protein</fullName>
    </submittedName>
</protein>
<name>A0A7T0BXU7_9BACT</name>
<evidence type="ECO:0000313" key="1">
    <source>
        <dbReference type="EMBL" id="QPJ62904.1"/>
    </source>
</evidence>
<evidence type="ECO:0000313" key="2">
    <source>
        <dbReference type="Proteomes" id="UP000594688"/>
    </source>
</evidence>
<dbReference type="Pfam" id="PF13646">
    <property type="entry name" value="HEAT_2"/>
    <property type="match status" value="3"/>
</dbReference>
<dbReference type="Proteomes" id="UP000594688">
    <property type="component" value="Chromosome"/>
</dbReference>
<dbReference type="GO" id="GO:0016491">
    <property type="term" value="F:oxidoreductase activity"/>
    <property type="evidence" value="ECO:0007669"/>
    <property type="project" value="TreeGrafter"/>
</dbReference>
<dbReference type="InterPro" id="IPR016024">
    <property type="entry name" value="ARM-type_fold"/>
</dbReference>
<dbReference type="SMART" id="SM00567">
    <property type="entry name" value="EZ_HEAT"/>
    <property type="match status" value="8"/>
</dbReference>
<organism evidence="1 2">
    <name type="scientific">Candidatus Nitronauta litoralis</name>
    <dbReference type="NCBI Taxonomy" id="2705533"/>
    <lineage>
        <taxon>Bacteria</taxon>
        <taxon>Pseudomonadati</taxon>
        <taxon>Nitrospinota/Tectimicrobiota group</taxon>
        <taxon>Nitrospinota</taxon>
        <taxon>Nitrospinia</taxon>
        <taxon>Nitrospinales</taxon>
        <taxon>Nitrospinaceae</taxon>
        <taxon>Candidatus Nitronauta</taxon>
    </lineage>
</organism>
<reference evidence="1 2" key="1">
    <citation type="submission" date="2020-02" db="EMBL/GenBank/DDBJ databases">
        <title>Genomic and physiological characterization of two novel Nitrospinaceae genera.</title>
        <authorList>
            <person name="Mueller A.J."/>
            <person name="Jung M.-Y."/>
            <person name="Strachan C.R."/>
            <person name="Herbold C.W."/>
            <person name="Kirkegaard R.H."/>
            <person name="Daims H."/>
        </authorList>
    </citation>
    <scope>NUCLEOTIDE SEQUENCE [LARGE SCALE GENOMIC DNA]</scope>
    <source>
        <strain evidence="1">EB</strain>
    </source>
</reference>